<accession>A0A2K3N256</accession>
<dbReference type="PANTHER" id="PTHR47074:SF48">
    <property type="entry name" value="POLYNUCLEOTIDYL TRANSFERASE, RIBONUCLEASE H-LIKE SUPERFAMILY PROTEIN"/>
    <property type="match status" value="1"/>
</dbReference>
<dbReference type="EMBL" id="ASHM01015217">
    <property type="protein sequence ID" value="PNX97123.1"/>
    <property type="molecule type" value="Genomic_DNA"/>
</dbReference>
<evidence type="ECO:0000313" key="3">
    <source>
        <dbReference type="EMBL" id="PNX97123.1"/>
    </source>
</evidence>
<dbReference type="GO" id="GO:0004523">
    <property type="term" value="F:RNA-DNA hybrid ribonuclease activity"/>
    <property type="evidence" value="ECO:0007669"/>
    <property type="project" value="InterPro"/>
</dbReference>
<keyword evidence="1" id="KW-0732">Signal</keyword>
<evidence type="ECO:0000256" key="1">
    <source>
        <dbReference type="SAM" id="SignalP"/>
    </source>
</evidence>
<proteinExistence type="predicted"/>
<feature type="chain" id="PRO_5014332994" evidence="1">
    <location>
        <begin position="24"/>
        <end position="186"/>
    </location>
</feature>
<organism evidence="3 4">
    <name type="scientific">Trifolium pratense</name>
    <name type="common">Red clover</name>
    <dbReference type="NCBI Taxonomy" id="57577"/>
    <lineage>
        <taxon>Eukaryota</taxon>
        <taxon>Viridiplantae</taxon>
        <taxon>Streptophyta</taxon>
        <taxon>Embryophyta</taxon>
        <taxon>Tracheophyta</taxon>
        <taxon>Spermatophyta</taxon>
        <taxon>Magnoliopsida</taxon>
        <taxon>eudicotyledons</taxon>
        <taxon>Gunneridae</taxon>
        <taxon>Pentapetalae</taxon>
        <taxon>rosids</taxon>
        <taxon>fabids</taxon>
        <taxon>Fabales</taxon>
        <taxon>Fabaceae</taxon>
        <taxon>Papilionoideae</taxon>
        <taxon>50 kb inversion clade</taxon>
        <taxon>NPAAA clade</taxon>
        <taxon>Hologalegina</taxon>
        <taxon>IRL clade</taxon>
        <taxon>Trifolieae</taxon>
        <taxon>Trifolium</taxon>
    </lineage>
</organism>
<evidence type="ECO:0000313" key="4">
    <source>
        <dbReference type="Proteomes" id="UP000236291"/>
    </source>
</evidence>
<sequence>MIALLLVQIIVFFVMQLNEDSRAVFACIMWSIWKQRNDVICKNERVLRTVVCERANSLITGWRNLREVRERHNNQQHSAQRYEWTRPDACSWKCNVDASFSRSRLGLLSAMKWVKDLQLNSAVFELDSKRVVDNFNNNRINESVFGDIIKDCLQVFYSYFKNSHVEVIRRQTNEVAHNSTRVLLSS</sequence>
<feature type="domain" description="RNase H type-1" evidence="2">
    <location>
        <begin position="105"/>
        <end position="178"/>
    </location>
</feature>
<dbReference type="InterPro" id="IPR052929">
    <property type="entry name" value="RNase_H-like_EbsB-rel"/>
</dbReference>
<dbReference type="Proteomes" id="UP000236291">
    <property type="component" value="Unassembled WGS sequence"/>
</dbReference>
<dbReference type="InterPro" id="IPR002156">
    <property type="entry name" value="RNaseH_domain"/>
</dbReference>
<reference evidence="3 4" key="1">
    <citation type="journal article" date="2014" name="Am. J. Bot.">
        <title>Genome assembly and annotation for red clover (Trifolium pratense; Fabaceae).</title>
        <authorList>
            <person name="Istvanek J."/>
            <person name="Jaros M."/>
            <person name="Krenek A."/>
            <person name="Repkova J."/>
        </authorList>
    </citation>
    <scope>NUCLEOTIDE SEQUENCE [LARGE SCALE GENOMIC DNA]</scope>
    <source>
        <strain evidence="4">cv. Tatra</strain>
        <tissue evidence="3">Young leaves</tissue>
    </source>
</reference>
<gene>
    <name evidence="3" type="ORF">L195_g020345</name>
</gene>
<comment type="caution">
    <text evidence="3">The sequence shown here is derived from an EMBL/GenBank/DDBJ whole genome shotgun (WGS) entry which is preliminary data.</text>
</comment>
<dbReference type="GO" id="GO:0003676">
    <property type="term" value="F:nucleic acid binding"/>
    <property type="evidence" value="ECO:0007669"/>
    <property type="project" value="InterPro"/>
</dbReference>
<dbReference type="PANTHER" id="PTHR47074">
    <property type="entry name" value="BNAC02G40300D PROTEIN"/>
    <property type="match status" value="1"/>
</dbReference>
<feature type="signal peptide" evidence="1">
    <location>
        <begin position="1"/>
        <end position="23"/>
    </location>
</feature>
<reference evidence="3 4" key="2">
    <citation type="journal article" date="2017" name="Front. Plant Sci.">
        <title>Gene Classification and Mining of Molecular Markers Useful in Red Clover (Trifolium pratense) Breeding.</title>
        <authorList>
            <person name="Istvanek J."/>
            <person name="Dluhosova J."/>
            <person name="Dluhos P."/>
            <person name="Patkova L."/>
            <person name="Nedelnik J."/>
            <person name="Repkova J."/>
        </authorList>
    </citation>
    <scope>NUCLEOTIDE SEQUENCE [LARGE SCALE GENOMIC DNA]</scope>
    <source>
        <strain evidence="4">cv. Tatra</strain>
        <tissue evidence="3">Young leaves</tissue>
    </source>
</reference>
<dbReference type="AlphaFoldDB" id="A0A2K3N256"/>
<name>A0A2K3N256_TRIPR</name>
<dbReference type="ExpressionAtlas" id="A0A2K3N256">
    <property type="expression patterns" value="baseline"/>
</dbReference>
<evidence type="ECO:0000259" key="2">
    <source>
        <dbReference type="Pfam" id="PF13456"/>
    </source>
</evidence>
<protein>
    <submittedName>
        <fullName evidence="3">Cytochrome p450</fullName>
    </submittedName>
</protein>
<dbReference type="Pfam" id="PF13456">
    <property type="entry name" value="RVT_3"/>
    <property type="match status" value="1"/>
</dbReference>